<feature type="domain" description="Ubiquitin-like protease family profile" evidence="4">
    <location>
        <begin position="28"/>
        <end position="56"/>
    </location>
</feature>
<dbReference type="Proteomes" id="UP000694570">
    <property type="component" value="Unplaced"/>
</dbReference>
<evidence type="ECO:0000259" key="4">
    <source>
        <dbReference type="Pfam" id="PF02902"/>
    </source>
</evidence>
<dbReference type="Ensembl" id="ENSSSCT00030070696.1">
    <property type="protein sequence ID" value="ENSSSCP00030032266.1"/>
    <property type="gene ID" value="ENSSSCG00030050722.1"/>
</dbReference>
<name>A0A8D0XBV5_PIG</name>
<proteinExistence type="inferred from homology"/>
<evidence type="ECO:0000256" key="2">
    <source>
        <dbReference type="ARBA" id="ARBA00022670"/>
    </source>
</evidence>
<keyword evidence="3" id="KW-0378">Hydrolase</keyword>
<evidence type="ECO:0000313" key="6">
    <source>
        <dbReference type="Proteomes" id="UP000694570"/>
    </source>
</evidence>
<sequence>MRWSGLGRGLSRRARGLLIPSSSFVSLAQVHFFNSFFYDKLRTKGYDGVKRWTKNVRHSVKLGKSSVFMWRE</sequence>
<dbReference type="InterPro" id="IPR038765">
    <property type="entry name" value="Papain-like_cys_pep_sf"/>
</dbReference>
<dbReference type="Gene3D" id="3.30.310.130">
    <property type="entry name" value="Ubiquitin-related"/>
    <property type="match status" value="1"/>
</dbReference>
<dbReference type="InterPro" id="IPR003653">
    <property type="entry name" value="Peptidase_C48_C"/>
</dbReference>
<dbReference type="GO" id="GO:0006508">
    <property type="term" value="P:proteolysis"/>
    <property type="evidence" value="ECO:0007669"/>
    <property type="project" value="UniProtKB-KW"/>
</dbReference>
<evidence type="ECO:0000313" key="5">
    <source>
        <dbReference type="Ensembl" id="ENSSSCP00030032266.1"/>
    </source>
</evidence>
<dbReference type="AlphaFoldDB" id="A0A8D0XBV5"/>
<accession>A0A8D0XBV5</accession>
<keyword evidence="2" id="KW-0645">Protease</keyword>
<dbReference type="GO" id="GO:0008234">
    <property type="term" value="F:cysteine-type peptidase activity"/>
    <property type="evidence" value="ECO:0007669"/>
    <property type="project" value="InterPro"/>
</dbReference>
<evidence type="ECO:0000256" key="3">
    <source>
        <dbReference type="ARBA" id="ARBA00022801"/>
    </source>
</evidence>
<protein>
    <recommendedName>
        <fullName evidence="4">Ubiquitin-like protease family profile domain-containing protein</fullName>
    </recommendedName>
</protein>
<comment type="similarity">
    <text evidence="1">Belongs to the peptidase C48 family.</text>
</comment>
<reference evidence="5" key="1">
    <citation type="submission" date="2025-08" db="UniProtKB">
        <authorList>
            <consortium name="Ensembl"/>
        </authorList>
    </citation>
    <scope>IDENTIFICATION</scope>
</reference>
<organism evidence="5 6">
    <name type="scientific">Sus scrofa</name>
    <name type="common">Pig</name>
    <dbReference type="NCBI Taxonomy" id="9823"/>
    <lineage>
        <taxon>Eukaryota</taxon>
        <taxon>Metazoa</taxon>
        <taxon>Chordata</taxon>
        <taxon>Craniata</taxon>
        <taxon>Vertebrata</taxon>
        <taxon>Euteleostomi</taxon>
        <taxon>Mammalia</taxon>
        <taxon>Eutheria</taxon>
        <taxon>Laurasiatheria</taxon>
        <taxon>Artiodactyla</taxon>
        <taxon>Suina</taxon>
        <taxon>Suidae</taxon>
        <taxon>Sus</taxon>
    </lineage>
</organism>
<evidence type="ECO:0000256" key="1">
    <source>
        <dbReference type="ARBA" id="ARBA00005234"/>
    </source>
</evidence>
<dbReference type="Pfam" id="PF02902">
    <property type="entry name" value="Peptidase_C48"/>
    <property type="match status" value="1"/>
</dbReference>
<dbReference type="SUPFAM" id="SSF54001">
    <property type="entry name" value="Cysteine proteinases"/>
    <property type="match status" value="1"/>
</dbReference>